<accession>A0ABQ3F508</accession>
<evidence type="ECO:0000313" key="2">
    <source>
        <dbReference type="Proteomes" id="UP000642673"/>
    </source>
</evidence>
<dbReference type="Pfam" id="PF08713">
    <property type="entry name" value="DNA_alkylation"/>
    <property type="match status" value="1"/>
</dbReference>
<dbReference type="EMBL" id="BMVP01000020">
    <property type="protein sequence ID" value="GHB81897.1"/>
    <property type="molecule type" value="Genomic_DNA"/>
</dbReference>
<keyword evidence="2" id="KW-1185">Reference proteome</keyword>
<organism evidence="1 2">
    <name type="scientific">Streptomyces cirratus</name>
    <dbReference type="NCBI Taxonomy" id="68187"/>
    <lineage>
        <taxon>Bacteria</taxon>
        <taxon>Bacillati</taxon>
        <taxon>Actinomycetota</taxon>
        <taxon>Actinomycetes</taxon>
        <taxon>Kitasatosporales</taxon>
        <taxon>Streptomycetaceae</taxon>
        <taxon>Streptomyces</taxon>
    </lineage>
</organism>
<evidence type="ECO:0000313" key="1">
    <source>
        <dbReference type="EMBL" id="GHB81897.1"/>
    </source>
</evidence>
<comment type="caution">
    <text evidence="1">The sequence shown here is derived from an EMBL/GenBank/DDBJ whole genome shotgun (WGS) entry which is preliminary data.</text>
</comment>
<dbReference type="Gene3D" id="1.25.10.90">
    <property type="match status" value="1"/>
</dbReference>
<name>A0ABQ3F508_9ACTN</name>
<dbReference type="Proteomes" id="UP000642673">
    <property type="component" value="Unassembled WGS sequence"/>
</dbReference>
<proteinExistence type="predicted"/>
<dbReference type="SUPFAM" id="SSF48371">
    <property type="entry name" value="ARM repeat"/>
    <property type="match status" value="1"/>
</dbReference>
<gene>
    <name evidence="1" type="ORF">GCM10010347_60980</name>
</gene>
<dbReference type="RefSeq" id="WP_190187467.1">
    <property type="nucleotide sequence ID" value="NZ_BMVP01000020.1"/>
</dbReference>
<reference evidence="2" key="1">
    <citation type="journal article" date="2019" name="Int. J. Syst. Evol. Microbiol.">
        <title>The Global Catalogue of Microorganisms (GCM) 10K type strain sequencing project: providing services to taxonomists for standard genome sequencing and annotation.</title>
        <authorList>
            <consortium name="The Broad Institute Genomics Platform"/>
            <consortium name="The Broad Institute Genome Sequencing Center for Infectious Disease"/>
            <person name="Wu L."/>
            <person name="Ma J."/>
        </authorList>
    </citation>
    <scope>NUCLEOTIDE SEQUENCE [LARGE SCALE GENOMIC DNA]</scope>
    <source>
        <strain evidence="2">JCM 4738</strain>
    </source>
</reference>
<sequence>MSAPRARLAEAADQLTGRLARLGAPVRAARHRTRLHSDFTHLGVAVPDLRRAVTTLRRELPPLTRADALALAGLPWSGDVYEHRQAAVDVLTQHARQLASAKRSAGHCARPPDTTSDS</sequence>
<dbReference type="InterPro" id="IPR014825">
    <property type="entry name" value="DNA_alkylation"/>
</dbReference>
<dbReference type="InterPro" id="IPR016024">
    <property type="entry name" value="ARM-type_fold"/>
</dbReference>
<protein>
    <submittedName>
        <fullName evidence="1">Uncharacterized protein</fullName>
    </submittedName>
</protein>